<feature type="transmembrane region" description="Helical" evidence="2">
    <location>
        <begin position="350"/>
        <end position="373"/>
    </location>
</feature>
<keyword evidence="3" id="KW-0482">Metalloprotease</keyword>
<feature type="transmembrane region" description="Helical" evidence="2">
    <location>
        <begin position="274"/>
        <end position="294"/>
    </location>
</feature>
<evidence type="ECO:0000256" key="1">
    <source>
        <dbReference type="ARBA" id="ARBA00022448"/>
    </source>
</evidence>
<keyword evidence="2" id="KW-0812">Transmembrane</keyword>
<dbReference type="EMBL" id="FTOA01000015">
    <property type="protein sequence ID" value="SIT20665.1"/>
    <property type="molecule type" value="Genomic_DNA"/>
</dbReference>
<protein>
    <submittedName>
        <fullName evidence="3">Putative peptide zinc metalloprotease protein</fullName>
    </submittedName>
</protein>
<proteinExistence type="predicted"/>
<feature type="transmembrane region" description="Helical" evidence="2">
    <location>
        <begin position="379"/>
        <end position="397"/>
    </location>
</feature>
<accession>A0A1N7QCT0</accession>
<keyword evidence="4" id="KW-1185">Reference proteome</keyword>
<keyword evidence="3" id="KW-0645">Protease</keyword>
<dbReference type="GO" id="GO:0060003">
    <property type="term" value="P:copper ion export"/>
    <property type="evidence" value="ECO:0007669"/>
    <property type="project" value="TreeGrafter"/>
</dbReference>
<sequence>MSTDTSLPRLRRDLRLHQGPRLRDGSPTLTIEDPLRGHYFRLGWAEAEILSRWGDGNAASMAEKISGQTTLQMTESDVLAFVDFLKGRQLIETGGGADTDRLIRIAASQQIGWLRWLLHNYLFLRIPLVRPDRFLDRTMGWVRPLTSRLFLMATLIAGLAGLAMAVRQWDSFLHTFLYFFTLEGAAAAGVTLIMVKVLHELGHAYACKHYGCRVPTMGVALLVLWPVLYTDTTAAWRLTQRHQRLVIGAAGMMTELVVAAWATLAWSFLPDGMLRSAAFTLATTTWILTLAVNLSPLMRFDGYFLLSDLLDVPNLQQRAFALARWRLRTALFGVDDPPPEHFEPWLRLTLLVYAYATWIYRFFLFLGIALLVYHFAFKMLGLVLFSVEIVCFILLPIQREVRDWWHRRRELRMNRHTLITGTCLLLFTAFVIVPWRDRVEAPALLRAGQQAILVMPVGGQLREVAVTPGQTVAEGQVLFRLWAPDQEHALAQLDREIAILRDQSRYQHRDERENARQQVAGQELEAALRRRVALAGQRQQLEVSAAFQGRVADIATPLRPGEWLPQGEWLATVIGPDGGKVEAFVSEHDLERLMPGAIAWFIPEDPSHPRRELRVEDIARTASRTLDAVPELASPYQGDIAAHAERDHTLVPTQAMYRVLLTADGDAPERTLRGTVSIDARSSSLLAQLWRSALAVLARELSL</sequence>
<gene>
    <name evidence="3" type="ORF">SAMN05421779_11519</name>
</gene>
<organism evidence="3 4">
    <name type="scientific">Insolitispirillum peregrinum</name>
    <dbReference type="NCBI Taxonomy" id="80876"/>
    <lineage>
        <taxon>Bacteria</taxon>
        <taxon>Pseudomonadati</taxon>
        <taxon>Pseudomonadota</taxon>
        <taxon>Alphaproteobacteria</taxon>
        <taxon>Rhodospirillales</taxon>
        <taxon>Novispirillaceae</taxon>
        <taxon>Insolitispirillum</taxon>
    </lineage>
</organism>
<dbReference type="InterPro" id="IPR051909">
    <property type="entry name" value="MFP_Cation_Efflux"/>
</dbReference>
<evidence type="ECO:0000313" key="4">
    <source>
        <dbReference type="Proteomes" id="UP000185678"/>
    </source>
</evidence>
<keyword evidence="1" id="KW-0813">Transport</keyword>
<dbReference type="Gene3D" id="2.40.50.100">
    <property type="match status" value="1"/>
</dbReference>
<dbReference type="GO" id="GO:0030313">
    <property type="term" value="C:cell envelope"/>
    <property type="evidence" value="ECO:0007669"/>
    <property type="project" value="TreeGrafter"/>
</dbReference>
<dbReference type="RefSeq" id="WP_076402206.1">
    <property type="nucleotide sequence ID" value="NZ_FTOA01000015.1"/>
</dbReference>
<keyword evidence="2" id="KW-0472">Membrane</keyword>
<evidence type="ECO:0000313" key="3">
    <source>
        <dbReference type="EMBL" id="SIT20665.1"/>
    </source>
</evidence>
<reference evidence="3 4" key="1">
    <citation type="submission" date="2017-01" db="EMBL/GenBank/DDBJ databases">
        <authorList>
            <person name="Mah S.A."/>
            <person name="Swanson W.J."/>
            <person name="Moy G.W."/>
            <person name="Vacquier V.D."/>
        </authorList>
    </citation>
    <scope>NUCLEOTIDE SEQUENCE [LARGE SCALE GENOMIC DNA]</scope>
    <source>
        <strain evidence="3 4">DSM 11589</strain>
    </source>
</reference>
<dbReference type="GO" id="GO:0006508">
    <property type="term" value="P:proteolysis"/>
    <property type="evidence" value="ECO:0007669"/>
    <property type="project" value="UniProtKB-KW"/>
</dbReference>
<feature type="transmembrane region" description="Helical" evidence="2">
    <location>
        <begin position="149"/>
        <end position="169"/>
    </location>
</feature>
<dbReference type="PANTHER" id="PTHR30097">
    <property type="entry name" value="CATION EFFLUX SYSTEM PROTEIN CUSB"/>
    <property type="match status" value="1"/>
</dbReference>
<dbReference type="STRING" id="80876.SAMN05421779_11519"/>
<name>A0A1N7QCT0_9PROT</name>
<dbReference type="GO" id="GO:0008237">
    <property type="term" value="F:metallopeptidase activity"/>
    <property type="evidence" value="ECO:0007669"/>
    <property type="project" value="UniProtKB-KW"/>
</dbReference>
<dbReference type="Proteomes" id="UP000185678">
    <property type="component" value="Unassembled WGS sequence"/>
</dbReference>
<keyword evidence="2" id="KW-1133">Transmembrane helix</keyword>
<dbReference type="AlphaFoldDB" id="A0A1N7QCT0"/>
<dbReference type="OrthoDB" id="9759690at2"/>
<evidence type="ECO:0000256" key="2">
    <source>
        <dbReference type="SAM" id="Phobius"/>
    </source>
</evidence>
<feature type="transmembrane region" description="Helical" evidence="2">
    <location>
        <begin position="245"/>
        <end position="268"/>
    </location>
</feature>
<dbReference type="SUPFAM" id="SSF111369">
    <property type="entry name" value="HlyD-like secretion proteins"/>
    <property type="match status" value="1"/>
</dbReference>
<feature type="transmembrane region" description="Helical" evidence="2">
    <location>
        <begin position="418"/>
        <end position="435"/>
    </location>
</feature>
<dbReference type="GO" id="GO:0015679">
    <property type="term" value="P:plasma membrane copper ion transport"/>
    <property type="evidence" value="ECO:0007669"/>
    <property type="project" value="TreeGrafter"/>
</dbReference>
<keyword evidence="3" id="KW-0378">Hydrolase</keyword>
<dbReference type="PANTHER" id="PTHR30097:SF4">
    <property type="entry name" value="SLR6042 PROTEIN"/>
    <property type="match status" value="1"/>
</dbReference>
<feature type="transmembrane region" description="Helical" evidence="2">
    <location>
        <begin position="175"/>
        <end position="195"/>
    </location>
</feature>